<keyword evidence="5" id="KW-0735">Signal-anchor</keyword>
<accession>A0A6C0E091</accession>
<evidence type="ECO:0000256" key="4">
    <source>
        <dbReference type="ARBA" id="ARBA00022692"/>
    </source>
</evidence>
<evidence type="ECO:0000256" key="7">
    <source>
        <dbReference type="ARBA" id="ARBA00023034"/>
    </source>
</evidence>
<dbReference type="EMBL" id="MN739705">
    <property type="protein sequence ID" value="QHT22148.1"/>
    <property type="molecule type" value="Genomic_DNA"/>
</dbReference>
<evidence type="ECO:0000256" key="2">
    <source>
        <dbReference type="ARBA" id="ARBA00022676"/>
    </source>
</evidence>
<dbReference type="Pfam" id="PF01762">
    <property type="entry name" value="Galactosyl_T"/>
    <property type="match status" value="1"/>
</dbReference>
<name>A0A6C0E091_9ZZZZ</name>
<dbReference type="GO" id="GO:0000139">
    <property type="term" value="C:Golgi membrane"/>
    <property type="evidence" value="ECO:0007669"/>
    <property type="project" value="UniProtKB-SubCell"/>
</dbReference>
<dbReference type="AlphaFoldDB" id="A0A6C0E091"/>
<comment type="subcellular location">
    <subcellularLocation>
        <location evidence="1">Golgi apparatus membrane</location>
        <topology evidence="1">Single-pass type II membrane protein</topology>
    </subcellularLocation>
</comment>
<evidence type="ECO:0000256" key="3">
    <source>
        <dbReference type="ARBA" id="ARBA00022679"/>
    </source>
</evidence>
<dbReference type="InterPro" id="IPR002659">
    <property type="entry name" value="Glyco_trans_31"/>
</dbReference>
<keyword evidence="7" id="KW-0333">Golgi apparatus</keyword>
<evidence type="ECO:0000256" key="8">
    <source>
        <dbReference type="ARBA" id="ARBA00023136"/>
    </source>
</evidence>
<keyword evidence="8" id="KW-0472">Membrane</keyword>
<dbReference type="GO" id="GO:0016758">
    <property type="term" value="F:hexosyltransferase activity"/>
    <property type="evidence" value="ECO:0007669"/>
    <property type="project" value="InterPro"/>
</dbReference>
<keyword evidence="4" id="KW-0812">Transmembrane</keyword>
<dbReference type="PANTHER" id="PTHR11214">
    <property type="entry name" value="BETA-1,3-N-ACETYLGLUCOSAMINYLTRANSFERASE"/>
    <property type="match status" value="1"/>
</dbReference>
<dbReference type="PANTHER" id="PTHR11214:SF3">
    <property type="entry name" value="BETA-1,3-GALACTOSYLTRANSFERASE 6"/>
    <property type="match status" value="1"/>
</dbReference>
<proteinExistence type="predicted"/>
<keyword evidence="6" id="KW-1133">Transmembrane helix</keyword>
<keyword evidence="2" id="KW-0328">Glycosyltransferase</keyword>
<protein>
    <submittedName>
        <fullName evidence="9">Uncharacterized protein</fullName>
    </submittedName>
</protein>
<evidence type="ECO:0000256" key="5">
    <source>
        <dbReference type="ARBA" id="ARBA00022968"/>
    </source>
</evidence>
<organism evidence="9">
    <name type="scientific">viral metagenome</name>
    <dbReference type="NCBI Taxonomy" id="1070528"/>
    <lineage>
        <taxon>unclassified sequences</taxon>
        <taxon>metagenomes</taxon>
        <taxon>organismal metagenomes</taxon>
    </lineage>
</organism>
<evidence type="ECO:0000256" key="6">
    <source>
        <dbReference type="ARBA" id="ARBA00022989"/>
    </source>
</evidence>
<sequence length="495" mass="58557">MYIFAIYSCKKYLEKANNIYDRINNKLTNTKVYIFYGNLNIEDKYKIIDDKFIELKVKDDYKNLSKKTLAIIRHIDENYSDIKGFFKCDDDIIVNIEHINKFISKLDTYEINYCGNIVNVLTPNTSTHKIKKMKTNKPIIIPATNYCGDPLYYLDKSVLCNFAQKEMVYYSPYEDVMIGATLQKNNIAPTNYKLYSDNIKDACSLSYHNSQHSDKLYVYIHEGFGNQLFQIACGLYYAQKYNKKFVINENLIRLNNHQKSKKEIIINLKKTFPKIKFSNKIINTKNYSIFKEKVNYKDWDTKISNDIYTYNNVILDGYFQHFNYLENNILEKYITIIPQDKKLLHFDFSNTCFIHIRLGDYVDNSLHSIELEKYYKYCIQKILSENNKTKFYICTNQYDKKLSNIIKNIGITNYVLQDKNNNYNDTLFIMKNCSGGICANSTLSYMGVYLQKEKNNIFMPYPPVNLINDFKNLDYSMYPKWANVYDTIKDEIVVL</sequence>
<reference evidence="9" key="1">
    <citation type="journal article" date="2020" name="Nature">
        <title>Giant virus diversity and host interactions through global metagenomics.</title>
        <authorList>
            <person name="Schulz F."/>
            <person name="Roux S."/>
            <person name="Paez-Espino D."/>
            <person name="Jungbluth S."/>
            <person name="Walsh D.A."/>
            <person name="Denef V.J."/>
            <person name="McMahon K.D."/>
            <person name="Konstantinidis K.T."/>
            <person name="Eloe-Fadrosh E.A."/>
            <person name="Kyrpides N.C."/>
            <person name="Woyke T."/>
        </authorList>
    </citation>
    <scope>NUCLEOTIDE SEQUENCE</scope>
    <source>
        <strain evidence="9">GVMAG-M-3300023179-103</strain>
    </source>
</reference>
<evidence type="ECO:0000256" key="1">
    <source>
        <dbReference type="ARBA" id="ARBA00004323"/>
    </source>
</evidence>
<evidence type="ECO:0000313" key="9">
    <source>
        <dbReference type="EMBL" id="QHT22148.1"/>
    </source>
</evidence>
<dbReference type="Gene3D" id="3.90.550.50">
    <property type="match status" value="1"/>
</dbReference>
<keyword evidence="3" id="KW-0808">Transferase</keyword>